<feature type="region of interest" description="Disordered" evidence="1">
    <location>
        <begin position="21"/>
        <end position="54"/>
    </location>
</feature>
<gene>
    <name evidence="2" type="ORF">WMSIL1_LOCUS5000</name>
</gene>
<sequence>MPILRRTSLWSRLPYRRRRHQNRDDNGYKGGFYRESSTNSSTGQNQNNKRVLKSTPAPISNAMRLYVSMRCEVTFLKKAIFKECYVTDRNIIQSVPGRKRSLPDTYSRTYKCGKSRERMRPVFACCRNSSSFYSCSITETRFSQDSALTYHSGPIRGVTYTMVMNSHWKGSDVILLSPTISRSAISMLNRLVVYQKARYGPKYTV</sequence>
<proteinExistence type="predicted"/>
<reference evidence="2 3" key="1">
    <citation type="submission" date="2019-07" db="EMBL/GenBank/DDBJ databases">
        <authorList>
            <person name="Jastrzebski P J."/>
            <person name="Paukszto L."/>
            <person name="Jastrzebski P J."/>
        </authorList>
    </citation>
    <scope>NUCLEOTIDE SEQUENCE [LARGE SCALE GENOMIC DNA]</scope>
    <source>
        <strain evidence="2 3">WMS-il1</strain>
    </source>
</reference>
<evidence type="ECO:0000256" key="1">
    <source>
        <dbReference type="SAM" id="MobiDB-lite"/>
    </source>
</evidence>
<dbReference type="AlphaFoldDB" id="A0A564YEY1"/>
<feature type="compositionally biased region" description="Low complexity" evidence="1">
    <location>
        <begin position="36"/>
        <end position="48"/>
    </location>
</feature>
<evidence type="ECO:0000313" key="3">
    <source>
        <dbReference type="Proteomes" id="UP000321570"/>
    </source>
</evidence>
<dbReference type="EMBL" id="CABIJS010000155">
    <property type="protein sequence ID" value="VUZ45094.1"/>
    <property type="molecule type" value="Genomic_DNA"/>
</dbReference>
<dbReference type="Proteomes" id="UP000321570">
    <property type="component" value="Unassembled WGS sequence"/>
</dbReference>
<name>A0A564YEY1_HYMDI</name>
<organism evidence="2 3">
    <name type="scientific">Hymenolepis diminuta</name>
    <name type="common">Rat tapeworm</name>
    <dbReference type="NCBI Taxonomy" id="6216"/>
    <lineage>
        <taxon>Eukaryota</taxon>
        <taxon>Metazoa</taxon>
        <taxon>Spiralia</taxon>
        <taxon>Lophotrochozoa</taxon>
        <taxon>Platyhelminthes</taxon>
        <taxon>Cestoda</taxon>
        <taxon>Eucestoda</taxon>
        <taxon>Cyclophyllidea</taxon>
        <taxon>Hymenolepididae</taxon>
        <taxon>Hymenolepis</taxon>
    </lineage>
</organism>
<accession>A0A564YEY1</accession>
<protein>
    <submittedName>
        <fullName evidence="2">Uncharacterized protein</fullName>
    </submittedName>
</protein>
<keyword evidence="3" id="KW-1185">Reference proteome</keyword>
<evidence type="ECO:0000313" key="2">
    <source>
        <dbReference type="EMBL" id="VUZ45094.1"/>
    </source>
</evidence>